<protein>
    <submittedName>
        <fullName evidence="2">Uncharacterized protein</fullName>
    </submittedName>
</protein>
<keyword evidence="1" id="KW-0472">Membrane</keyword>
<reference evidence="3" key="1">
    <citation type="journal article" date="2019" name="Int. J. Syst. Evol. Microbiol.">
        <title>The Global Catalogue of Microorganisms (GCM) 10K type strain sequencing project: providing services to taxonomists for standard genome sequencing and annotation.</title>
        <authorList>
            <consortium name="The Broad Institute Genomics Platform"/>
            <consortium name="The Broad Institute Genome Sequencing Center for Infectious Disease"/>
            <person name="Wu L."/>
            <person name="Ma J."/>
        </authorList>
    </citation>
    <scope>NUCLEOTIDE SEQUENCE [LARGE SCALE GENOMIC DNA]</scope>
    <source>
        <strain evidence="3">KCTC 42805</strain>
    </source>
</reference>
<evidence type="ECO:0000313" key="3">
    <source>
        <dbReference type="Proteomes" id="UP001597469"/>
    </source>
</evidence>
<accession>A0ABW5MB62</accession>
<evidence type="ECO:0000313" key="2">
    <source>
        <dbReference type="EMBL" id="MFD2573321.1"/>
    </source>
</evidence>
<proteinExistence type="predicted"/>
<feature type="transmembrane region" description="Helical" evidence="1">
    <location>
        <begin position="89"/>
        <end position="107"/>
    </location>
</feature>
<evidence type="ECO:0000256" key="1">
    <source>
        <dbReference type="SAM" id="Phobius"/>
    </source>
</evidence>
<organism evidence="2 3">
    <name type="scientific">Spirosoma soli</name>
    <dbReference type="NCBI Taxonomy" id="1770529"/>
    <lineage>
        <taxon>Bacteria</taxon>
        <taxon>Pseudomonadati</taxon>
        <taxon>Bacteroidota</taxon>
        <taxon>Cytophagia</taxon>
        <taxon>Cytophagales</taxon>
        <taxon>Cytophagaceae</taxon>
        <taxon>Spirosoma</taxon>
    </lineage>
</organism>
<comment type="caution">
    <text evidence="2">The sequence shown here is derived from an EMBL/GenBank/DDBJ whole genome shotgun (WGS) entry which is preliminary data.</text>
</comment>
<keyword evidence="1" id="KW-1133">Transmembrane helix</keyword>
<gene>
    <name evidence="2" type="ORF">ACFSUS_21955</name>
</gene>
<dbReference type="EMBL" id="JBHULN010000017">
    <property type="protein sequence ID" value="MFD2573321.1"/>
    <property type="molecule type" value="Genomic_DNA"/>
</dbReference>
<keyword evidence="3" id="KW-1185">Reference proteome</keyword>
<keyword evidence="1" id="KW-0812">Transmembrane</keyword>
<dbReference type="Proteomes" id="UP001597469">
    <property type="component" value="Unassembled WGS sequence"/>
</dbReference>
<name>A0ABW5MB62_9BACT</name>
<sequence>MKQPRVIQRFSSLLLATLLLFTATWGQGGLLQQRASLTKKAVQSGIVAKSTKSGKATDSHSSDAQLSASQFEAVVTPATTIDVGSQTAFLLPAPTLILLLLLSVPLLRHFTLPHYYFSYFRHVFGHAIAPNAP</sequence>
<dbReference type="RefSeq" id="WP_381525915.1">
    <property type="nucleotide sequence ID" value="NZ_JBHULN010000017.1"/>
</dbReference>